<dbReference type="AlphaFoldDB" id="B5Y3V5"/>
<dbReference type="STRING" id="556484.B5Y3V5"/>
<dbReference type="HOGENOM" id="CLU_957999_0_0_1"/>
<evidence type="ECO:0000313" key="6">
    <source>
        <dbReference type="Proteomes" id="UP000000759"/>
    </source>
</evidence>
<dbReference type="GO" id="GO:0003723">
    <property type="term" value="F:RNA binding"/>
    <property type="evidence" value="ECO:0007669"/>
    <property type="project" value="TreeGrafter"/>
</dbReference>
<proteinExistence type="predicted"/>
<dbReference type="Proteomes" id="UP000000759">
    <property type="component" value="Chromosome 11"/>
</dbReference>
<evidence type="ECO:0000256" key="3">
    <source>
        <dbReference type="SAM" id="MobiDB-lite"/>
    </source>
</evidence>
<keyword evidence="6" id="KW-1185">Reference proteome</keyword>
<evidence type="ECO:0000313" key="5">
    <source>
        <dbReference type="EMBL" id="ACI65192.1"/>
    </source>
</evidence>
<feature type="compositionally biased region" description="Basic residues" evidence="3">
    <location>
        <begin position="109"/>
        <end position="120"/>
    </location>
</feature>
<evidence type="ECO:0000259" key="4">
    <source>
        <dbReference type="Pfam" id="PF08698"/>
    </source>
</evidence>
<dbReference type="InterPro" id="IPR039883">
    <property type="entry name" value="Fcf2/DNTTIP2"/>
</dbReference>
<keyword evidence="2" id="KW-0539">Nucleus</keyword>
<feature type="non-terminal residue" evidence="5">
    <location>
        <position position="1"/>
    </location>
</feature>
<dbReference type="EMBL" id="CP001141">
    <property type="protein sequence ID" value="ACI65192.1"/>
    <property type="molecule type" value="Genomic_DNA"/>
</dbReference>
<reference evidence="5 6" key="1">
    <citation type="journal article" date="2008" name="Nature">
        <title>The Phaeodactylum genome reveals the evolutionary history of diatom genomes.</title>
        <authorList>
            <person name="Bowler C."/>
            <person name="Allen A.E."/>
            <person name="Badger J.H."/>
            <person name="Grimwood J."/>
            <person name="Jabbari K."/>
            <person name="Kuo A."/>
            <person name="Maheswari U."/>
            <person name="Martens C."/>
            <person name="Maumus F."/>
            <person name="Otillar R.P."/>
            <person name="Rayko E."/>
            <person name="Salamov A."/>
            <person name="Vandepoele K."/>
            <person name="Beszteri B."/>
            <person name="Gruber A."/>
            <person name="Heijde M."/>
            <person name="Katinka M."/>
            <person name="Mock T."/>
            <person name="Valentin K."/>
            <person name="Verret F."/>
            <person name="Berges J.A."/>
            <person name="Brownlee C."/>
            <person name="Cadoret J.P."/>
            <person name="Chiovitti A."/>
            <person name="Choi C.J."/>
            <person name="Coesel S."/>
            <person name="De Martino A."/>
            <person name="Detter J.C."/>
            <person name="Durkin C."/>
            <person name="Falciatore A."/>
            <person name="Fournet J."/>
            <person name="Haruta M."/>
            <person name="Huysman M.J."/>
            <person name="Jenkins B.D."/>
            <person name="Jiroutova K."/>
            <person name="Jorgensen R.E."/>
            <person name="Joubert Y."/>
            <person name="Kaplan A."/>
            <person name="Kroger N."/>
            <person name="Kroth P.G."/>
            <person name="La Roche J."/>
            <person name="Lindquist E."/>
            <person name="Lommer M."/>
            <person name="Martin-Jezequel V."/>
            <person name="Lopez P.J."/>
            <person name="Lucas S."/>
            <person name="Mangogna M."/>
            <person name="McGinnis K."/>
            <person name="Medlin L.K."/>
            <person name="Montsant A."/>
            <person name="Oudot-Le Secq M.P."/>
            <person name="Napoli C."/>
            <person name="Obornik M."/>
            <person name="Parker M.S."/>
            <person name="Petit J.L."/>
            <person name="Porcel B.M."/>
            <person name="Poulsen N."/>
            <person name="Robison M."/>
            <person name="Rychlewski L."/>
            <person name="Rynearson T.A."/>
            <person name="Schmutz J."/>
            <person name="Shapiro H."/>
            <person name="Siaut M."/>
            <person name="Stanley M."/>
            <person name="Sussman M.R."/>
            <person name="Taylor A.R."/>
            <person name="Vardi A."/>
            <person name="von Dassow P."/>
            <person name="Vyverman W."/>
            <person name="Willis A."/>
            <person name="Wyrwicz L.S."/>
            <person name="Rokhsar D.S."/>
            <person name="Weissenbach J."/>
            <person name="Armbrust E.V."/>
            <person name="Green B.R."/>
            <person name="Van de Peer Y."/>
            <person name="Grigoriev I.V."/>
        </authorList>
    </citation>
    <scope>NUCLEOTIDE SEQUENCE [LARGE SCALE GENOMIC DNA]</scope>
    <source>
        <strain evidence="5 6">CCAP 1055/1</strain>
    </source>
</reference>
<dbReference type="PANTHER" id="PTHR21686:SF12">
    <property type="entry name" value="DEOXYNUCLEOTIDYLTRANSFERASE TERMINAL-INTERACTING PROTEIN 2"/>
    <property type="match status" value="1"/>
</dbReference>
<reference evidence="6" key="2">
    <citation type="submission" date="2008-08" db="EMBL/GenBank/DDBJ databases">
        <authorList>
            <consortium name="Diatom Consortium"/>
            <person name="Grigoriev I."/>
            <person name="Grimwood J."/>
            <person name="Kuo A."/>
            <person name="Otillar R.P."/>
            <person name="Salamov A."/>
            <person name="Detter J.C."/>
            <person name="Lindquist E."/>
            <person name="Shapiro H."/>
            <person name="Lucas S."/>
            <person name="Glavina del Rio T."/>
            <person name="Pitluck S."/>
            <person name="Rokhsar D."/>
            <person name="Bowler C."/>
        </authorList>
    </citation>
    <scope>GENOME REANNOTATION</scope>
    <source>
        <strain evidence="6">CCAP 1055/1</strain>
    </source>
</reference>
<dbReference type="Pfam" id="PF08698">
    <property type="entry name" value="Fcf2"/>
    <property type="match status" value="1"/>
</dbReference>
<dbReference type="GeneID" id="7204557"/>
<dbReference type="GO" id="GO:0005730">
    <property type="term" value="C:nucleolus"/>
    <property type="evidence" value="ECO:0007669"/>
    <property type="project" value="UniProtKB-SubCell"/>
</dbReference>
<evidence type="ECO:0000256" key="2">
    <source>
        <dbReference type="ARBA" id="ARBA00023242"/>
    </source>
</evidence>
<dbReference type="PaxDb" id="2850-Phatr13534"/>
<dbReference type="OrthoDB" id="427886at2759"/>
<comment type="subcellular location">
    <subcellularLocation>
        <location evidence="1">Nucleus</location>
        <location evidence="1">Nucleolus</location>
    </subcellularLocation>
</comment>
<dbReference type="KEGG" id="pti:PHATR_13534"/>
<dbReference type="GO" id="GO:0006396">
    <property type="term" value="P:RNA processing"/>
    <property type="evidence" value="ECO:0007669"/>
    <property type="project" value="TreeGrafter"/>
</dbReference>
<feature type="region of interest" description="Disordered" evidence="3">
    <location>
        <begin position="91"/>
        <end position="120"/>
    </location>
</feature>
<name>B5Y3V5_PHATC</name>
<dbReference type="InterPro" id="IPR014810">
    <property type="entry name" value="Fcf2_C"/>
</dbReference>
<evidence type="ECO:0000256" key="1">
    <source>
        <dbReference type="ARBA" id="ARBA00004604"/>
    </source>
</evidence>
<organism evidence="5 6">
    <name type="scientific">Phaeodactylum tricornutum (strain CCAP 1055/1)</name>
    <dbReference type="NCBI Taxonomy" id="556484"/>
    <lineage>
        <taxon>Eukaryota</taxon>
        <taxon>Sar</taxon>
        <taxon>Stramenopiles</taxon>
        <taxon>Ochrophyta</taxon>
        <taxon>Bacillariophyta</taxon>
        <taxon>Bacillariophyceae</taxon>
        <taxon>Bacillariophycidae</taxon>
        <taxon>Naviculales</taxon>
        <taxon>Phaeodactylaceae</taxon>
        <taxon>Phaeodactylum</taxon>
    </lineage>
</organism>
<feature type="domain" description="Fcf2 pre-rRNA processing C-terminal" evidence="4">
    <location>
        <begin position="6"/>
        <end position="96"/>
    </location>
</feature>
<dbReference type="PANTHER" id="PTHR21686">
    <property type="entry name" value="DEOXYNUCLEOTIDYLTRANSFERASE TERMINAL-INTERACTING PROTEIN 2"/>
    <property type="match status" value="1"/>
</dbReference>
<accession>B5Y3V5</accession>
<sequence length="120" mass="13859">KRVITNDAGSNWFNMKPAAMTEDLKKDIALIRSRNYLDPKRFYKSSDPTGKFVQVGTVIEGPTEFFSSRLTKKQRRGNLVDEIMADPASADYAKNKYKRMQQEQTAKSLQRRRGRRGARK</sequence>
<dbReference type="eggNOG" id="KOG3100">
    <property type="taxonomic scope" value="Eukaryota"/>
</dbReference>
<dbReference type="RefSeq" id="XP_002185722.1">
    <property type="nucleotide sequence ID" value="XM_002185686.1"/>
</dbReference>
<gene>
    <name evidence="5" type="ORF">PHATR_13534</name>
</gene>
<protein>
    <recommendedName>
        <fullName evidence="4">Fcf2 pre-rRNA processing C-terminal domain-containing protein</fullName>
    </recommendedName>
</protein>
<dbReference type="InParanoid" id="B5Y3V5"/>